<evidence type="ECO:0000313" key="3">
    <source>
        <dbReference type="EMBL" id="EAT17006.1"/>
    </source>
</evidence>
<protein>
    <recommendedName>
        <fullName evidence="2">Doubled CXXCH motif domain-containing protein</fullName>
    </recommendedName>
</protein>
<name>Q1K3G8_DESA6</name>
<accession>Q1K3G8</accession>
<dbReference type="AlphaFoldDB" id="Q1K3G8"/>
<organism evidence="3 4">
    <name type="scientific">Desulfuromonas acetoxidans (strain DSM 684 / 11070)</name>
    <dbReference type="NCBI Taxonomy" id="281689"/>
    <lineage>
        <taxon>Bacteria</taxon>
        <taxon>Pseudomonadati</taxon>
        <taxon>Thermodesulfobacteriota</taxon>
        <taxon>Desulfuromonadia</taxon>
        <taxon>Desulfuromonadales</taxon>
        <taxon>Desulfuromonadaceae</taxon>
        <taxon>Desulfuromonas</taxon>
    </lineage>
</organism>
<dbReference type="SUPFAM" id="SSF48695">
    <property type="entry name" value="Multiheme cytochromes"/>
    <property type="match status" value="2"/>
</dbReference>
<comment type="caution">
    <text evidence="3">The sequence shown here is derived from an EMBL/GenBank/DDBJ whole genome shotgun (WGS) entry which is preliminary data.</text>
</comment>
<evidence type="ECO:0000259" key="2">
    <source>
        <dbReference type="Pfam" id="PF09699"/>
    </source>
</evidence>
<gene>
    <name evidence="3" type="ORF">Dace_2872</name>
</gene>
<dbReference type="InterPro" id="IPR010177">
    <property type="entry name" value="Paired_CXXCH_1"/>
</dbReference>
<keyword evidence="1" id="KW-0732">Signal</keyword>
<keyword evidence="4" id="KW-1185">Reference proteome</keyword>
<sequence>MRGIVILCLLLMGADTVWGMVSGPCANCHTMHNSQNDSAVYADGPSSHLLSNSCVGCHSHATDTIVELGETRIPIVFTQNRPTYPAVGTPTSTLAGGNFYWVSQEGGDAYGHNVYGISGEDGTLTTAPGTSLGASGGGAGECADCHATLASNNPISGCTGCHVPHHHANDSADVVDGAGGWYRFLGENEAMVGDSGTYGVTGIEDEDWEQNPTSTQHNTYMGTTEVYEKSVNSYMRTESMGQFCAGCHGNFHHDMNEDQAGLTGAWIRHPSDVVLPDTGDYKEYTVYNPLVPVAKTSLTGQKNSSEVVPGSDVVTCISCHRPHGSPYPDMLRWDYAAMVASAGSNTSGCFVCHSSKDD</sequence>
<reference evidence="3" key="1">
    <citation type="submission" date="2006-05" db="EMBL/GenBank/DDBJ databases">
        <title>Annotation of the draft genome assembly of Desulfuromonas acetoxidans DSM 684.</title>
        <authorList>
            <consortium name="US DOE Joint Genome Institute (JGI-ORNL)"/>
            <person name="Larimer F."/>
            <person name="Land M."/>
            <person name="Hauser L."/>
        </authorList>
    </citation>
    <scope>NUCLEOTIDE SEQUENCE [LARGE SCALE GENOMIC DNA]</scope>
    <source>
        <strain evidence="3">DSM 684</strain>
    </source>
</reference>
<dbReference type="InterPro" id="IPR036280">
    <property type="entry name" value="Multihaem_cyt_sf"/>
</dbReference>
<dbReference type="OrthoDB" id="9771829at2"/>
<feature type="domain" description="Doubled CXXCH motif" evidence="2">
    <location>
        <begin position="315"/>
        <end position="357"/>
    </location>
</feature>
<dbReference type="Proteomes" id="UP000005695">
    <property type="component" value="Unassembled WGS sequence"/>
</dbReference>
<feature type="signal peptide" evidence="1">
    <location>
        <begin position="1"/>
        <end position="19"/>
    </location>
</feature>
<evidence type="ECO:0000256" key="1">
    <source>
        <dbReference type="SAM" id="SignalP"/>
    </source>
</evidence>
<dbReference type="Pfam" id="PF09699">
    <property type="entry name" value="Paired_CXXCH_1"/>
    <property type="match status" value="1"/>
</dbReference>
<feature type="chain" id="PRO_5004192448" description="Doubled CXXCH motif domain-containing protein" evidence="1">
    <location>
        <begin position="20"/>
        <end position="358"/>
    </location>
</feature>
<proteinExistence type="predicted"/>
<dbReference type="RefSeq" id="WP_005997881.1">
    <property type="nucleotide sequence ID" value="NZ_AAEW02000002.1"/>
</dbReference>
<reference evidence="3" key="2">
    <citation type="submission" date="2006-05" db="EMBL/GenBank/DDBJ databases">
        <title>Sequencing of the draft genome and assembly of Desulfuromonas acetoxidans DSM 684.</title>
        <authorList>
            <consortium name="US DOE Joint Genome Institute (JGI-PGF)"/>
            <person name="Copeland A."/>
            <person name="Lucas S."/>
            <person name="Lapidus A."/>
            <person name="Barry K."/>
            <person name="Detter J.C."/>
            <person name="Glavina del Rio T."/>
            <person name="Hammon N."/>
            <person name="Israni S."/>
            <person name="Dalin E."/>
            <person name="Tice H."/>
            <person name="Bruce D."/>
            <person name="Pitluck S."/>
            <person name="Richardson P."/>
        </authorList>
    </citation>
    <scope>NUCLEOTIDE SEQUENCE [LARGE SCALE GENOMIC DNA]</scope>
    <source>
        <strain evidence="3">DSM 684</strain>
    </source>
</reference>
<dbReference type="EMBL" id="AAEW02000002">
    <property type="protein sequence ID" value="EAT17006.1"/>
    <property type="molecule type" value="Genomic_DNA"/>
</dbReference>
<evidence type="ECO:0000313" key="4">
    <source>
        <dbReference type="Proteomes" id="UP000005695"/>
    </source>
</evidence>